<keyword evidence="3" id="KW-0539">Nucleus</keyword>
<dbReference type="OrthoDB" id="277439at2759"/>
<evidence type="ECO:0000313" key="6">
    <source>
        <dbReference type="EMBL" id="PFH35955.1"/>
    </source>
</evidence>
<dbReference type="InterPro" id="IPR006709">
    <property type="entry name" value="SSU_processome_Utp14"/>
</dbReference>
<feature type="compositionally biased region" description="Acidic residues" evidence="5">
    <location>
        <begin position="642"/>
        <end position="654"/>
    </location>
</feature>
<feature type="region of interest" description="Disordered" evidence="5">
    <location>
        <begin position="909"/>
        <end position="929"/>
    </location>
</feature>
<feature type="region of interest" description="Disordered" evidence="5">
    <location>
        <begin position="869"/>
        <end position="897"/>
    </location>
</feature>
<reference evidence="6 7" key="1">
    <citation type="submission" date="2017-09" db="EMBL/GenBank/DDBJ databases">
        <title>Genome sequencing of Besnoitia besnoiti strain Bb-Ger1.</title>
        <authorList>
            <person name="Schares G."/>
            <person name="Venepally P."/>
            <person name="Lorenzi H.A."/>
        </authorList>
    </citation>
    <scope>NUCLEOTIDE SEQUENCE [LARGE SCALE GENOMIC DNA]</scope>
    <source>
        <strain evidence="6 7">Bb-Ger1</strain>
    </source>
</reference>
<feature type="compositionally biased region" description="Basic and acidic residues" evidence="5">
    <location>
        <begin position="595"/>
        <end position="616"/>
    </location>
</feature>
<dbReference type="GO" id="GO:0032040">
    <property type="term" value="C:small-subunit processome"/>
    <property type="evidence" value="ECO:0007669"/>
    <property type="project" value="InterPro"/>
</dbReference>
<feature type="region of interest" description="Disordered" evidence="5">
    <location>
        <begin position="1"/>
        <end position="149"/>
    </location>
</feature>
<keyword evidence="7" id="KW-1185">Reference proteome</keyword>
<gene>
    <name evidence="6" type="ORF">BESB_056060</name>
</gene>
<organism evidence="6 7">
    <name type="scientific">Besnoitia besnoiti</name>
    <name type="common">Apicomplexan protozoan</name>
    <dbReference type="NCBI Taxonomy" id="94643"/>
    <lineage>
        <taxon>Eukaryota</taxon>
        <taxon>Sar</taxon>
        <taxon>Alveolata</taxon>
        <taxon>Apicomplexa</taxon>
        <taxon>Conoidasida</taxon>
        <taxon>Coccidia</taxon>
        <taxon>Eucoccidiorida</taxon>
        <taxon>Eimeriorina</taxon>
        <taxon>Sarcocystidae</taxon>
        <taxon>Besnoitia</taxon>
    </lineage>
</organism>
<feature type="compositionally biased region" description="Acidic residues" evidence="5">
    <location>
        <begin position="25"/>
        <end position="35"/>
    </location>
</feature>
<comment type="caution">
    <text evidence="6">The sequence shown here is derived from an EMBL/GenBank/DDBJ whole genome shotgun (WGS) entry which is preliminary data.</text>
</comment>
<feature type="compositionally biased region" description="Basic and acidic residues" evidence="5">
    <location>
        <begin position="747"/>
        <end position="758"/>
    </location>
</feature>
<dbReference type="Pfam" id="PF04615">
    <property type="entry name" value="Utp14"/>
    <property type="match status" value="1"/>
</dbReference>
<protein>
    <recommendedName>
        <fullName evidence="8">Utp14</fullName>
    </recommendedName>
</protein>
<dbReference type="GO" id="GO:0006364">
    <property type="term" value="P:rRNA processing"/>
    <property type="evidence" value="ECO:0007669"/>
    <property type="project" value="InterPro"/>
</dbReference>
<feature type="compositionally biased region" description="Basic and acidic residues" evidence="5">
    <location>
        <begin position="710"/>
        <end position="726"/>
    </location>
</feature>
<feature type="compositionally biased region" description="Basic and acidic residues" evidence="5">
    <location>
        <begin position="515"/>
        <end position="533"/>
    </location>
</feature>
<evidence type="ECO:0000313" key="7">
    <source>
        <dbReference type="Proteomes" id="UP000224006"/>
    </source>
</evidence>
<feature type="compositionally biased region" description="Basic and acidic residues" evidence="5">
    <location>
        <begin position="660"/>
        <end position="681"/>
    </location>
</feature>
<feature type="compositionally biased region" description="Acidic residues" evidence="5">
    <location>
        <begin position="839"/>
        <end position="848"/>
    </location>
</feature>
<name>A0A2A9MD88_BESBE</name>
<evidence type="ECO:0000256" key="3">
    <source>
        <dbReference type="ARBA" id="ARBA00023242"/>
    </source>
</evidence>
<dbReference type="PANTHER" id="PTHR14150:SF12">
    <property type="entry name" value="U3 SMALL NUCLEOLAR RNA-ASSOCIATED PROTEIN 14 HOMOLOG A"/>
    <property type="match status" value="1"/>
</dbReference>
<proteinExistence type="predicted"/>
<feature type="region of interest" description="Disordered" evidence="5">
    <location>
        <begin position="747"/>
        <end position="851"/>
    </location>
</feature>
<dbReference type="STRING" id="94643.A0A2A9MD88"/>
<sequence>MAGKKRAGARAAPPTSSAKVRKEGEDIEIEVEEENPWLASARTGNEAEEEEAGDGGEEEDDEGSDDDEEDGEEEEQEEDDEEEDDEGSDDDEEDGEEEEQEEDDEEEDDEEEDEEGEESVDEKKQSADVRREVPGVRKSAKSSDKEASDALSICQLMKDLTSDKWDSFKQEESEEEEEGGEEEEGEEEDDSEDHSESEDEKPEEASDKLLKSLQRLQQTEEGEEIDPFEGVSEHALSLLKTGKARAAPPAQASGDEGREADDAQLNDDSADLSFSSLLNSLSGASHSGLRKQLESLARPRSSAAESAVDRDVVQEPLGHSQQKLLSRTLAYAEAAKAARKWTPTVQRNQQAVQLQLGEGAETKAEVKSLSHAISEFKSQDDFEDALLAAVNAEGLSNESLKVAGGLGPAEPIKRQAEQRQVARLKFLLFSEQRRARRLKKIKSKVSRKKRKQAEQREEEKIMERLEVENPVLAEELRKKFEEKRAKIRMLRQQNARTKWAAVAARFGGRDIQKEISRQKQREVDERRTVERLAKSRPGASAESESEASSSSDEDEARELSAGEKAQLLRQLAREEKEIEEALPAKGLLALPFMRRGVEQRRERNRKEISSVRRAEAGEEASDDGGSDAEEGDRNARDRGEGDSDLESAVDELDDPAAAAREGERRAEEGERRRKQEDLLENKKRRLDAPAVEEAEKQLESQWDFFELQDEPARKSAAEDAKVEPNAEQKPFGSSAGAQAFFAAELKKEESRREAEETLKRRKAHERAWRDREEAQRAEVADAKKRELEQEMEAANPWLQPYKKKRKTDKEAAAARKQESTHQQLEALLDADGIGRAQSSDDESVESGAEDAREIQRRLIRQAFVCDDDAEEEFFQDQQREEEEENGGGAAAVSDALPGWGVWHGEGVRARKARGRPGAAAKSVAPAEEKNKKKRPLVVINQTLDRKAAKYFVPELPRPYTAKDQYDSTLQHPTGPEWNTSAVFNRLIAPKINVRVGAVLPPLQMARKHLGPAERDALLEAWDSKASRKQRTKARL</sequence>
<feature type="compositionally biased region" description="Basic and acidic residues" evidence="5">
    <location>
        <begin position="765"/>
        <end position="788"/>
    </location>
</feature>
<dbReference type="GeneID" id="40310535"/>
<feature type="compositionally biased region" description="Low complexity" evidence="5">
    <location>
        <begin position="539"/>
        <end position="550"/>
    </location>
</feature>
<feature type="region of interest" description="Disordered" evidence="5">
    <location>
        <begin position="163"/>
        <end position="268"/>
    </location>
</feature>
<dbReference type="Proteomes" id="UP000224006">
    <property type="component" value="Chromosome IV"/>
</dbReference>
<keyword evidence="4" id="KW-0175">Coiled coil</keyword>
<feature type="compositionally biased region" description="Basic and acidic residues" evidence="5">
    <location>
        <begin position="807"/>
        <end position="819"/>
    </location>
</feature>
<keyword evidence="2" id="KW-0597">Phosphoprotein</keyword>
<feature type="compositionally biased region" description="Acidic residues" evidence="5">
    <location>
        <begin position="172"/>
        <end position="202"/>
    </location>
</feature>
<evidence type="ECO:0000256" key="1">
    <source>
        <dbReference type="ARBA" id="ARBA00004604"/>
    </source>
</evidence>
<feature type="region of interest" description="Disordered" evidence="5">
    <location>
        <begin position="515"/>
        <end position="562"/>
    </location>
</feature>
<dbReference type="AlphaFoldDB" id="A0A2A9MD88"/>
<feature type="compositionally biased region" description="Acidic residues" evidence="5">
    <location>
        <begin position="46"/>
        <end position="120"/>
    </location>
</feature>
<evidence type="ECO:0000256" key="2">
    <source>
        <dbReference type="ARBA" id="ARBA00022553"/>
    </source>
</evidence>
<feature type="region of interest" description="Disordered" evidence="5">
    <location>
        <begin position="281"/>
        <end position="321"/>
    </location>
</feature>
<dbReference type="RefSeq" id="XP_029219964.1">
    <property type="nucleotide sequence ID" value="XM_029364041.1"/>
</dbReference>
<feature type="coiled-coil region" evidence="4">
    <location>
        <begin position="438"/>
        <end position="493"/>
    </location>
</feature>
<comment type="subcellular location">
    <subcellularLocation>
        <location evidence="1">Nucleus</location>
        <location evidence="1">Nucleolus</location>
    </subcellularLocation>
</comment>
<dbReference type="PANTHER" id="PTHR14150">
    <property type="entry name" value="U3 SMALL NUCLEOLAR RNA-ASSOCIATED PROTEIN 14"/>
    <property type="match status" value="1"/>
</dbReference>
<feature type="region of interest" description="Disordered" evidence="5">
    <location>
        <begin position="579"/>
        <end position="735"/>
    </location>
</feature>
<evidence type="ECO:0008006" key="8">
    <source>
        <dbReference type="Google" id="ProtNLM"/>
    </source>
</evidence>
<evidence type="ECO:0000256" key="4">
    <source>
        <dbReference type="SAM" id="Coils"/>
    </source>
</evidence>
<feature type="compositionally biased region" description="Acidic residues" evidence="5">
    <location>
        <begin position="617"/>
        <end position="630"/>
    </location>
</feature>
<dbReference type="VEuPathDB" id="ToxoDB:BESB_056060"/>
<accession>A0A2A9MD88</accession>
<dbReference type="KEGG" id="bbes:BESB_056060"/>
<feature type="compositionally biased region" description="Acidic residues" evidence="5">
    <location>
        <begin position="869"/>
        <end position="885"/>
    </location>
</feature>
<feature type="compositionally biased region" description="Basic and acidic residues" evidence="5">
    <location>
        <begin position="631"/>
        <end position="641"/>
    </location>
</feature>
<dbReference type="EMBL" id="NWUJ01000004">
    <property type="protein sequence ID" value="PFH35955.1"/>
    <property type="molecule type" value="Genomic_DNA"/>
</dbReference>
<evidence type="ECO:0000256" key="5">
    <source>
        <dbReference type="SAM" id="MobiDB-lite"/>
    </source>
</evidence>
<feature type="compositionally biased region" description="Basic and acidic residues" evidence="5">
    <location>
        <begin position="121"/>
        <end position="148"/>
    </location>
</feature>